<dbReference type="PANTHER" id="PTHR44846">
    <property type="entry name" value="MANNOSYL-D-GLYCERATE TRANSPORT/METABOLISM SYSTEM REPRESSOR MNGR-RELATED"/>
    <property type="match status" value="1"/>
</dbReference>
<feature type="domain" description="HTH gntR-type" evidence="4">
    <location>
        <begin position="5"/>
        <end position="73"/>
    </location>
</feature>
<dbReference type="Pfam" id="PF07702">
    <property type="entry name" value="UTRA"/>
    <property type="match status" value="1"/>
</dbReference>
<dbReference type="PROSITE" id="PS50949">
    <property type="entry name" value="HTH_GNTR"/>
    <property type="match status" value="1"/>
</dbReference>
<evidence type="ECO:0000256" key="1">
    <source>
        <dbReference type="ARBA" id="ARBA00023015"/>
    </source>
</evidence>
<dbReference type="SMART" id="SM00866">
    <property type="entry name" value="UTRA"/>
    <property type="match status" value="1"/>
</dbReference>
<dbReference type="InterPro" id="IPR028978">
    <property type="entry name" value="Chorismate_lyase_/UTRA_dom_sf"/>
</dbReference>
<name>A0A512MFZ6_9BACT</name>
<dbReference type="GO" id="GO:0003700">
    <property type="term" value="F:DNA-binding transcription factor activity"/>
    <property type="evidence" value="ECO:0007669"/>
    <property type="project" value="InterPro"/>
</dbReference>
<protein>
    <submittedName>
        <fullName evidence="5">GntR family transcriptional regulator</fullName>
    </submittedName>
</protein>
<evidence type="ECO:0000313" key="6">
    <source>
        <dbReference type="Proteomes" id="UP000321577"/>
    </source>
</evidence>
<dbReference type="AlphaFoldDB" id="A0A512MFZ6"/>
<dbReference type="CDD" id="cd07377">
    <property type="entry name" value="WHTH_GntR"/>
    <property type="match status" value="1"/>
</dbReference>
<keyword evidence="2" id="KW-0238">DNA-binding</keyword>
<dbReference type="Gene3D" id="1.10.10.10">
    <property type="entry name" value="Winged helix-like DNA-binding domain superfamily/Winged helix DNA-binding domain"/>
    <property type="match status" value="1"/>
</dbReference>
<dbReference type="RefSeq" id="WP_146853998.1">
    <property type="nucleotide sequence ID" value="NZ_BKAG01000045.1"/>
</dbReference>
<dbReference type="InterPro" id="IPR050679">
    <property type="entry name" value="Bact_HTH_transcr_reg"/>
</dbReference>
<dbReference type="InterPro" id="IPR000524">
    <property type="entry name" value="Tscrpt_reg_HTH_GntR"/>
</dbReference>
<organism evidence="5 6">
    <name type="scientific">Brevifollis gellanilyticus</name>
    <dbReference type="NCBI Taxonomy" id="748831"/>
    <lineage>
        <taxon>Bacteria</taxon>
        <taxon>Pseudomonadati</taxon>
        <taxon>Verrucomicrobiota</taxon>
        <taxon>Verrucomicrobiia</taxon>
        <taxon>Verrucomicrobiales</taxon>
        <taxon>Verrucomicrobiaceae</taxon>
    </lineage>
</organism>
<keyword evidence="6" id="KW-1185">Reference proteome</keyword>
<dbReference type="GO" id="GO:0045892">
    <property type="term" value="P:negative regulation of DNA-templated transcription"/>
    <property type="evidence" value="ECO:0007669"/>
    <property type="project" value="TreeGrafter"/>
</dbReference>
<evidence type="ECO:0000256" key="2">
    <source>
        <dbReference type="ARBA" id="ARBA00023125"/>
    </source>
</evidence>
<reference evidence="5 6" key="1">
    <citation type="submission" date="2019-07" db="EMBL/GenBank/DDBJ databases">
        <title>Whole genome shotgun sequence of Brevifollis gellanilyticus NBRC 108608.</title>
        <authorList>
            <person name="Hosoyama A."/>
            <person name="Uohara A."/>
            <person name="Ohji S."/>
            <person name="Ichikawa N."/>
        </authorList>
    </citation>
    <scope>NUCLEOTIDE SEQUENCE [LARGE SCALE GENOMIC DNA]</scope>
    <source>
        <strain evidence="5 6">NBRC 108608</strain>
    </source>
</reference>
<keyword evidence="3" id="KW-0804">Transcription</keyword>
<comment type="caution">
    <text evidence="5">The sequence shown here is derived from an EMBL/GenBank/DDBJ whole genome shotgun (WGS) entry which is preliminary data.</text>
</comment>
<dbReference type="EMBL" id="BKAG01000045">
    <property type="protein sequence ID" value="GEP45271.1"/>
    <property type="molecule type" value="Genomic_DNA"/>
</dbReference>
<dbReference type="SUPFAM" id="SSF46785">
    <property type="entry name" value="Winged helix' DNA-binding domain"/>
    <property type="match status" value="1"/>
</dbReference>
<gene>
    <name evidence="5" type="ORF">BGE01nite_45620</name>
</gene>
<dbReference type="SUPFAM" id="SSF64288">
    <property type="entry name" value="Chorismate lyase-like"/>
    <property type="match status" value="1"/>
</dbReference>
<dbReference type="InterPro" id="IPR036390">
    <property type="entry name" value="WH_DNA-bd_sf"/>
</dbReference>
<keyword evidence="1" id="KW-0805">Transcription regulation</keyword>
<dbReference type="Gene3D" id="3.40.1410.10">
    <property type="entry name" value="Chorismate lyase-like"/>
    <property type="match status" value="1"/>
</dbReference>
<dbReference type="InterPro" id="IPR011663">
    <property type="entry name" value="UTRA"/>
</dbReference>
<evidence type="ECO:0000313" key="5">
    <source>
        <dbReference type="EMBL" id="GEP45271.1"/>
    </source>
</evidence>
<evidence type="ECO:0000259" key="4">
    <source>
        <dbReference type="PROSITE" id="PS50949"/>
    </source>
</evidence>
<dbReference type="GO" id="GO:0003677">
    <property type="term" value="F:DNA binding"/>
    <property type="evidence" value="ECO:0007669"/>
    <property type="project" value="UniProtKB-KW"/>
</dbReference>
<sequence>MPKDATFHQQLIEKLRTLIRSRNFAPGAKFLTEREIAALFETSRPTANKALSSLVSEGLLEFRQGAGTFVRESVLDYDLQRLVSFTDKARAVGRKPGTEVITFQKLKAAEASADVTTALQVSAQEPLLHLERVRLADGLPVIYEHRYVIARHCPGMTKTDAKGSLYGFWTTKCQLTLSGAEEIIHAVNATKAQASRLKVPVGTACFLIIATGYIDGDKPLWREQTLYRADVYEFRNRIGGVSAAGPALGQIRTAKEP</sequence>
<dbReference type="PANTHER" id="PTHR44846:SF1">
    <property type="entry name" value="MANNOSYL-D-GLYCERATE TRANSPORT_METABOLISM SYSTEM REPRESSOR MNGR-RELATED"/>
    <property type="match status" value="1"/>
</dbReference>
<dbReference type="PRINTS" id="PR00035">
    <property type="entry name" value="HTHGNTR"/>
</dbReference>
<dbReference type="InterPro" id="IPR036388">
    <property type="entry name" value="WH-like_DNA-bd_sf"/>
</dbReference>
<dbReference type="SMART" id="SM00345">
    <property type="entry name" value="HTH_GNTR"/>
    <property type="match status" value="1"/>
</dbReference>
<dbReference type="Proteomes" id="UP000321577">
    <property type="component" value="Unassembled WGS sequence"/>
</dbReference>
<accession>A0A512MFZ6</accession>
<dbReference type="OrthoDB" id="9816541at2"/>
<evidence type="ECO:0000256" key="3">
    <source>
        <dbReference type="ARBA" id="ARBA00023163"/>
    </source>
</evidence>
<dbReference type="Pfam" id="PF00392">
    <property type="entry name" value="GntR"/>
    <property type="match status" value="1"/>
</dbReference>
<proteinExistence type="predicted"/>